<dbReference type="PANTHER" id="PTHR10009:SF18">
    <property type="entry name" value="PROTEIN YELLOW-LIKE PROTEIN"/>
    <property type="match status" value="1"/>
</dbReference>
<organism evidence="4 5">
    <name type="scientific">Williamsia sterculiae</name>
    <dbReference type="NCBI Taxonomy" id="1344003"/>
    <lineage>
        <taxon>Bacteria</taxon>
        <taxon>Bacillati</taxon>
        <taxon>Actinomycetota</taxon>
        <taxon>Actinomycetes</taxon>
        <taxon>Mycobacteriales</taxon>
        <taxon>Nocardiaceae</taxon>
        <taxon>Williamsia</taxon>
    </lineage>
</organism>
<dbReference type="AlphaFoldDB" id="A0A1N7F6E7"/>
<dbReference type="Pfam" id="PF03022">
    <property type="entry name" value="MRJP"/>
    <property type="match status" value="1"/>
</dbReference>
<dbReference type="STRING" id="1344003.SAMN05445060_1861"/>
<dbReference type="InterPro" id="IPR017996">
    <property type="entry name" value="MRJP/yellow-related"/>
</dbReference>
<reference evidence="4 5" key="1">
    <citation type="submission" date="2017-01" db="EMBL/GenBank/DDBJ databases">
        <authorList>
            <person name="Mah S.A."/>
            <person name="Swanson W.J."/>
            <person name="Moy G.W."/>
            <person name="Vacquier V.D."/>
        </authorList>
    </citation>
    <scope>NUCLEOTIDE SEQUENCE [LARGE SCALE GENOMIC DNA]</scope>
    <source>
        <strain evidence="4 5">CPCC 203464</strain>
    </source>
</reference>
<dbReference type="SUPFAM" id="SSF101898">
    <property type="entry name" value="NHL repeat"/>
    <property type="match status" value="1"/>
</dbReference>
<accession>A0A1N7F6E7</accession>
<dbReference type="Gene3D" id="2.120.10.30">
    <property type="entry name" value="TolB, C-terminal domain"/>
    <property type="match status" value="1"/>
</dbReference>
<evidence type="ECO:0000256" key="1">
    <source>
        <dbReference type="ARBA" id="ARBA00004613"/>
    </source>
</evidence>
<feature type="region of interest" description="Disordered" evidence="3">
    <location>
        <begin position="103"/>
        <end position="124"/>
    </location>
</feature>
<dbReference type="GO" id="GO:0005576">
    <property type="term" value="C:extracellular region"/>
    <property type="evidence" value="ECO:0007669"/>
    <property type="project" value="UniProtKB-SubCell"/>
</dbReference>
<gene>
    <name evidence="4" type="ORF">SAMN05445060_1861</name>
</gene>
<dbReference type="InterPro" id="IPR011042">
    <property type="entry name" value="6-blade_b-propeller_TolB-like"/>
</dbReference>
<evidence type="ECO:0000313" key="4">
    <source>
        <dbReference type="EMBL" id="SIR95900.1"/>
    </source>
</evidence>
<sequence length="398" mass="43151">MLTTRRLGPPNRTDRRRSLPLKRVAVSPWVPCVMVAGLLACGGCDSNPPVTTSTSTQSTDPNVLTEVFASDRVVNGIVVTPGGRRFVVYTQTEGRGVQVAELSPRDGRPIPYPDQRWNSTRHDPRTGLVKANTIRLGPDGALWIIDGGAPDFGEPAVRGAARLIRVDLTSNTVTRVYPISQKSTSFIDDVRFRGNMAYLTDAGSPGLISLNLQTGLNWRVLDGAPETTARRAMLGGGGRELRKPDNSPVKLHADQIEVSPQGDVVYFSPASGPIFSIDARLLDAPELSDKATRNVRKFADFGTIGGTAMDAEGTLYVSDPENHRIEAISATGNHRTVIADPRLAWPDALWITRDHRLYIPAAQLDRTPGMNSGRNELQFPIRVFSVPIAAGPAPNDHN</sequence>
<evidence type="ECO:0000256" key="3">
    <source>
        <dbReference type="SAM" id="MobiDB-lite"/>
    </source>
</evidence>
<keyword evidence="5" id="KW-1185">Reference proteome</keyword>
<dbReference type="Proteomes" id="UP000186218">
    <property type="component" value="Unassembled WGS sequence"/>
</dbReference>
<comment type="subcellular location">
    <subcellularLocation>
        <location evidence="1">Secreted</location>
    </subcellularLocation>
</comment>
<proteinExistence type="predicted"/>
<protein>
    <submittedName>
        <fullName evidence="4">Major royal jelly protein</fullName>
    </submittedName>
</protein>
<dbReference type="EMBL" id="FTNT01000004">
    <property type="protein sequence ID" value="SIR95900.1"/>
    <property type="molecule type" value="Genomic_DNA"/>
</dbReference>
<name>A0A1N7F6E7_9NOCA</name>
<dbReference type="PANTHER" id="PTHR10009">
    <property type="entry name" value="PROTEIN YELLOW-RELATED"/>
    <property type="match status" value="1"/>
</dbReference>
<evidence type="ECO:0000256" key="2">
    <source>
        <dbReference type="ARBA" id="ARBA00022525"/>
    </source>
</evidence>
<evidence type="ECO:0000313" key="5">
    <source>
        <dbReference type="Proteomes" id="UP000186218"/>
    </source>
</evidence>
<keyword evidence="2" id="KW-0964">Secreted</keyword>